<dbReference type="PANTHER" id="PTHR18964:SF149">
    <property type="entry name" value="BIFUNCTIONAL UDP-N-ACETYLGLUCOSAMINE 2-EPIMERASE_N-ACETYLMANNOSAMINE KINASE"/>
    <property type="match status" value="1"/>
</dbReference>
<name>A0A0G0VQG9_UNCKA</name>
<dbReference type="PANTHER" id="PTHR18964">
    <property type="entry name" value="ROK (REPRESSOR, ORF, KINASE) FAMILY"/>
    <property type="match status" value="1"/>
</dbReference>
<dbReference type="Pfam" id="PF00480">
    <property type="entry name" value="ROK"/>
    <property type="match status" value="1"/>
</dbReference>
<comment type="caution">
    <text evidence="2">The sequence shown here is derived from an EMBL/GenBank/DDBJ whole genome shotgun (WGS) entry which is preliminary data.</text>
</comment>
<evidence type="ECO:0000313" key="2">
    <source>
        <dbReference type="EMBL" id="KKS03129.1"/>
    </source>
</evidence>
<dbReference type="InterPro" id="IPR000600">
    <property type="entry name" value="ROK"/>
</dbReference>
<dbReference type="InterPro" id="IPR043129">
    <property type="entry name" value="ATPase_NBD"/>
</dbReference>
<protein>
    <submittedName>
        <fullName evidence="2">ROK family protein</fullName>
    </submittedName>
</protein>
<dbReference type="EMBL" id="LCBB01000005">
    <property type="protein sequence ID" value="KKS03129.1"/>
    <property type="molecule type" value="Genomic_DNA"/>
</dbReference>
<proteinExistence type="inferred from homology"/>
<dbReference type="SUPFAM" id="SSF53067">
    <property type="entry name" value="Actin-like ATPase domain"/>
    <property type="match status" value="1"/>
</dbReference>
<dbReference type="CDD" id="cd23763">
    <property type="entry name" value="ASKHA_ATPase_ROK"/>
    <property type="match status" value="1"/>
</dbReference>
<accession>A0A0G0VQG9</accession>
<evidence type="ECO:0000313" key="3">
    <source>
        <dbReference type="Proteomes" id="UP000033947"/>
    </source>
</evidence>
<organism evidence="2 3">
    <name type="scientific">candidate division WWE3 bacterium GW2011_GWC2_41_23</name>
    <dbReference type="NCBI Taxonomy" id="1619123"/>
    <lineage>
        <taxon>Bacteria</taxon>
        <taxon>Katanobacteria</taxon>
    </lineage>
</organism>
<sequence length="271" mass="29072">MYIAVDMGATKTRIASSEDLSSLLKVKRFYTNKNPVTQKQIISSGINELTAGKEPAFVCFGVPGAVDRQIGNFVKVPNYKEINGKPFTALLDEKYLGNAFVENDAALGAVGEAILGAGKDFQRVGYLTFGTGTGGALVVKKGHGEFGYESGEPGHTIIVPGGRVASSCNHAGCMEAYTSGHSFEALFNIKPQNCSDKGVWAKYAEYVNLGLSSIYMTWKCDIFIIGGSMALEYDLFSEFLKAPVPVVRSLTLDDAGVYGGFVLTKQILSSR</sequence>
<comment type="similarity">
    <text evidence="1">Belongs to the ROK (NagC/XylR) family.</text>
</comment>
<reference evidence="2 3" key="1">
    <citation type="journal article" date="2015" name="Nature">
        <title>rRNA introns, odd ribosomes, and small enigmatic genomes across a large radiation of phyla.</title>
        <authorList>
            <person name="Brown C.T."/>
            <person name="Hug L.A."/>
            <person name="Thomas B.C."/>
            <person name="Sharon I."/>
            <person name="Castelle C.J."/>
            <person name="Singh A."/>
            <person name="Wilkins M.J."/>
            <person name="Williams K.H."/>
            <person name="Banfield J.F."/>
        </authorList>
    </citation>
    <scope>NUCLEOTIDE SEQUENCE [LARGE SCALE GENOMIC DNA]</scope>
</reference>
<dbReference type="Proteomes" id="UP000033947">
    <property type="component" value="Unassembled WGS sequence"/>
</dbReference>
<gene>
    <name evidence="2" type="ORF">UU55_C0005G0037</name>
</gene>
<dbReference type="Gene3D" id="3.30.420.40">
    <property type="match status" value="2"/>
</dbReference>
<evidence type="ECO:0000256" key="1">
    <source>
        <dbReference type="ARBA" id="ARBA00006479"/>
    </source>
</evidence>
<dbReference type="AlphaFoldDB" id="A0A0G0VQG9"/>